<evidence type="ECO:0000259" key="1">
    <source>
        <dbReference type="Pfam" id="PF01370"/>
    </source>
</evidence>
<dbReference type="AlphaFoldDB" id="A0A0D7BGM6"/>
<proteinExistence type="predicted"/>
<dbReference type="SUPFAM" id="SSF51735">
    <property type="entry name" value="NAD(P)-binding Rossmann-fold domains"/>
    <property type="match status" value="1"/>
</dbReference>
<accession>A0A0D7BGM6</accession>
<dbReference type="Proteomes" id="UP000054007">
    <property type="component" value="Unassembled WGS sequence"/>
</dbReference>
<dbReference type="GO" id="GO:0004029">
    <property type="term" value="F:aldehyde dehydrogenase (NAD+) activity"/>
    <property type="evidence" value="ECO:0007669"/>
    <property type="project" value="TreeGrafter"/>
</dbReference>
<organism evidence="2 3">
    <name type="scientific">Cylindrobasidium torrendii FP15055 ss-10</name>
    <dbReference type="NCBI Taxonomy" id="1314674"/>
    <lineage>
        <taxon>Eukaryota</taxon>
        <taxon>Fungi</taxon>
        <taxon>Dikarya</taxon>
        <taxon>Basidiomycota</taxon>
        <taxon>Agaricomycotina</taxon>
        <taxon>Agaricomycetes</taxon>
        <taxon>Agaricomycetidae</taxon>
        <taxon>Agaricales</taxon>
        <taxon>Marasmiineae</taxon>
        <taxon>Physalacriaceae</taxon>
        <taxon>Cylindrobasidium</taxon>
    </lineage>
</organism>
<dbReference type="STRING" id="1314674.A0A0D7BGM6"/>
<name>A0A0D7BGM6_9AGAR</name>
<feature type="domain" description="NAD-dependent epimerase/dehydratase" evidence="1">
    <location>
        <begin position="6"/>
        <end position="191"/>
    </location>
</feature>
<dbReference type="PANTHER" id="PTHR48079">
    <property type="entry name" value="PROTEIN YEEZ"/>
    <property type="match status" value="1"/>
</dbReference>
<dbReference type="Gene3D" id="3.40.50.720">
    <property type="entry name" value="NAD(P)-binding Rossmann-like Domain"/>
    <property type="match status" value="1"/>
</dbReference>
<evidence type="ECO:0000313" key="3">
    <source>
        <dbReference type="Proteomes" id="UP000054007"/>
    </source>
</evidence>
<dbReference type="InterPro" id="IPR001509">
    <property type="entry name" value="Epimerase_deHydtase"/>
</dbReference>
<reference evidence="2 3" key="1">
    <citation type="journal article" date="2015" name="Fungal Genet. Biol.">
        <title>Evolution of novel wood decay mechanisms in Agaricales revealed by the genome sequences of Fistulina hepatica and Cylindrobasidium torrendii.</title>
        <authorList>
            <person name="Floudas D."/>
            <person name="Held B.W."/>
            <person name="Riley R."/>
            <person name="Nagy L.G."/>
            <person name="Koehler G."/>
            <person name="Ransdell A.S."/>
            <person name="Younus H."/>
            <person name="Chow J."/>
            <person name="Chiniquy J."/>
            <person name="Lipzen A."/>
            <person name="Tritt A."/>
            <person name="Sun H."/>
            <person name="Haridas S."/>
            <person name="LaButti K."/>
            <person name="Ohm R.A."/>
            <person name="Kues U."/>
            <person name="Blanchette R.A."/>
            <person name="Grigoriev I.V."/>
            <person name="Minto R.E."/>
            <person name="Hibbett D.S."/>
        </authorList>
    </citation>
    <scope>NUCLEOTIDE SEQUENCE [LARGE SCALE GENOMIC DNA]</scope>
    <source>
        <strain evidence="2 3">FP15055 ss-10</strain>
    </source>
</reference>
<protein>
    <submittedName>
        <fullName evidence="2">NAD(P)-binding protein</fullName>
    </submittedName>
</protein>
<keyword evidence="3" id="KW-1185">Reference proteome</keyword>
<dbReference type="OrthoDB" id="2735536at2759"/>
<dbReference type="InterPro" id="IPR051783">
    <property type="entry name" value="NAD(P)-dependent_oxidoreduct"/>
</dbReference>
<sequence>MSNKLIFVTGASGFIGFEVTTQLIAAGYRVRCPARGAKVEGLKRALKGYNQAQWEVVDIPNIFSQPLQDSLKDVDAVVHIAFNLRQTDAEQGFKDAIDGSIHLLEETFKAGITKVVVTGSTVTWNAEGPYGPAGKSLTKEDAIKDSSLIYDAAKTASDKAIVAYVAAHPEIDLTIISPDFTYGPLAPGFEELTLTASGKPWYGALSASGFLYRFLKPDNKHFPHSYGFNDVRDSARAHVLALKAGPAPSGGAKRFPIVTPENGSYLDARAYIAEAHPELVHRLVPASAIPQWPSHTKPVDRARIEAILGFKQNEYTPWKKTVLDSVDSWLKLEAFWKAKGNTIEIPDTHPFA</sequence>
<dbReference type="EMBL" id="KN880487">
    <property type="protein sequence ID" value="KIY69264.1"/>
    <property type="molecule type" value="Genomic_DNA"/>
</dbReference>
<dbReference type="GO" id="GO:0005737">
    <property type="term" value="C:cytoplasm"/>
    <property type="evidence" value="ECO:0007669"/>
    <property type="project" value="TreeGrafter"/>
</dbReference>
<gene>
    <name evidence="2" type="ORF">CYLTODRAFT_489067</name>
</gene>
<dbReference type="Pfam" id="PF01370">
    <property type="entry name" value="Epimerase"/>
    <property type="match status" value="1"/>
</dbReference>
<evidence type="ECO:0000313" key="2">
    <source>
        <dbReference type="EMBL" id="KIY69264.1"/>
    </source>
</evidence>
<dbReference type="PANTHER" id="PTHR48079:SF6">
    <property type="entry name" value="NAD(P)-BINDING DOMAIN-CONTAINING PROTEIN-RELATED"/>
    <property type="match status" value="1"/>
</dbReference>
<dbReference type="InterPro" id="IPR036291">
    <property type="entry name" value="NAD(P)-bd_dom_sf"/>
</dbReference>